<dbReference type="Proteomes" id="UP000054596">
    <property type="component" value="Unassembled WGS sequence"/>
</dbReference>
<name>A0A158AW56_9BURK</name>
<dbReference type="PANTHER" id="PTHR46268">
    <property type="entry name" value="STRESS RESPONSE PROTEIN NHAX"/>
    <property type="match status" value="1"/>
</dbReference>
<keyword evidence="4" id="KW-1185">Reference proteome</keyword>
<dbReference type="Pfam" id="PF00582">
    <property type="entry name" value="Usp"/>
    <property type="match status" value="1"/>
</dbReference>
<dbReference type="CDD" id="cd00293">
    <property type="entry name" value="USP-like"/>
    <property type="match status" value="1"/>
</dbReference>
<dbReference type="InterPro" id="IPR006015">
    <property type="entry name" value="Universal_stress_UspA"/>
</dbReference>
<feature type="domain" description="UspA" evidence="2">
    <location>
        <begin position="1"/>
        <end position="139"/>
    </location>
</feature>
<dbReference type="RefSeq" id="WP_086968517.1">
    <property type="nucleotide sequence ID" value="NZ_FCOJ02000019.1"/>
</dbReference>
<dbReference type="InterPro" id="IPR014729">
    <property type="entry name" value="Rossmann-like_a/b/a_fold"/>
</dbReference>
<sequence length="149" mass="16222">MYRKILVALDGSECSQRALDEAIRIGARARVMVVLVIDVAALSSYPAQYRVKVREEGGHALDIAYARVLDAGIECETELAETLNVTDTIAKCLQRRAVHMPADLVVMGTHGRSGLRRLALGSVAEAFVRRSTCPVLLTRASKRSVEKSA</sequence>
<comment type="similarity">
    <text evidence="1">Belongs to the universal stress protein A family.</text>
</comment>
<reference evidence="3" key="1">
    <citation type="submission" date="2016-01" db="EMBL/GenBank/DDBJ databases">
        <authorList>
            <person name="Peeters C."/>
        </authorList>
    </citation>
    <scope>NUCLEOTIDE SEQUENCE [LARGE SCALE GENOMIC DNA]</scope>
    <source>
        <strain evidence="3">LMG 29325</strain>
    </source>
</reference>
<comment type="caution">
    <text evidence="3">The sequence shown here is derived from an EMBL/GenBank/DDBJ whole genome shotgun (WGS) entry which is preliminary data.</text>
</comment>
<proteinExistence type="inferred from homology"/>
<evidence type="ECO:0000313" key="3">
    <source>
        <dbReference type="EMBL" id="SAK61959.1"/>
    </source>
</evidence>
<dbReference type="Gene3D" id="3.40.50.620">
    <property type="entry name" value="HUPs"/>
    <property type="match status" value="1"/>
</dbReference>
<dbReference type="PRINTS" id="PR01438">
    <property type="entry name" value="UNVRSLSTRESS"/>
</dbReference>
<dbReference type="InterPro" id="IPR006016">
    <property type="entry name" value="UspA"/>
</dbReference>
<protein>
    <submittedName>
        <fullName evidence="3">Universal stress protein</fullName>
    </submittedName>
</protein>
<dbReference type="OrthoDB" id="8547832at2"/>
<evidence type="ECO:0000256" key="1">
    <source>
        <dbReference type="ARBA" id="ARBA00008791"/>
    </source>
</evidence>
<evidence type="ECO:0000313" key="4">
    <source>
        <dbReference type="Proteomes" id="UP000054596"/>
    </source>
</evidence>
<organism evidence="3 4">
    <name type="scientific">Caballeronia glebae</name>
    <dbReference type="NCBI Taxonomy" id="1777143"/>
    <lineage>
        <taxon>Bacteria</taxon>
        <taxon>Pseudomonadati</taxon>
        <taxon>Pseudomonadota</taxon>
        <taxon>Betaproteobacteria</taxon>
        <taxon>Burkholderiales</taxon>
        <taxon>Burkholderiaceae</taxon>
        <taxon>Caballeronia</taxon>
    </lineage>
</organism>
<evidence type="ECO:0000259" key="2">
    <source>
        <dbReference type="Pfam" id="PF00582"/>
    </source>
</evidence>
<dbReference type="SUPFAM" id="SSF52402">
    <property type="entry name" value="Adenine nucleotide alpha hydrolases-like"/>
    <property type="match status" value="1"/>
</dbReference>
<dbReference type="STRING" id="1777143.AWB82_03095"/>
<dbReference type="EMBL" id="FCOJ02000019">
    <property type="protein sequence ID" value="SAK61959.1"/>
    <property type="molecule type" value="Genomic_DNA"/>
</dbReference>
<gene>
    <name evidence="3" type="ORF">AWB82_03095</name>
</gene>
<accession>A0A158AW56</accession>
<dbReference type="AlphaFoldDB" id="A0A158AW56"/>
<dbReference type="PANTHER" id="PTHR46268:SF15">
    <property type="entry name" value="UNIVERSAL STRESS PROTEIN HP_0031"/>
    <property type="match status" value="1"/>
</dbReference>